<keyword evidence="7" id="KW-0131">Cell cycle</keyword>
<evidence type="ECO:0000313" key="10">
    <source>
        <dbReference type="EMBL" id="RKL03016.1"/>
    </source>
</evidence>
<evidence type="ECO:0000256" key="2">
    <source>
        <dbReference type="ARBA" id="ARBA00008174"/>
    </source>
</evidence>
<accession>A0A420QE30</accession>
<dbReference type="EMBL" id="MRCY01000070">
    <property type="protein sequence ID" value="RKL03016.1"/>
    <property type="molecule type" value="Genomic_DNA"/>
</dbReference>
<evidence type="ECO:0000256" key="7">
    <source>
        <dbReference type="ARBA" id="ARBA00023306"/>
    </source>
</evidence>
<dbReference type="InterPro" id="IPR044998">
    <property type="entry name" value="Timeless"/>
</dbReference>
<feature type="compositionally biased region" description="Basic and acidic residues" evidence="8">
    <location>
        <begin position="1008"/>
        <end position="1025"/>
    </location>
</feature>
<feature type="domain" description="Timeless N-terminal" evidence="9">
    <location>
        <begin position="37"/>
        <end position="305"/>
    </location>
</feature>
<evidence type="ECO:0000256" key="4">
    <source>
        <dbReference type="ARBA" id="ARBA00022880"/>
    </source>
</evidence>
<gene>
    <name evidence="10" type="ORF">BFJ68_g11631</name>
</gene>
<dbReference type="PANTHER" id="PTHR22940">
    <property type="entry name" value="TIMEOUT/TIMELESS-2"/>
    <property type="match status" value="1"/>
</dbReference>
<feature type="compositionally biased region" description="Acidic residues" evidence="8">
    <location>
        <begin position="954"/>
        <end position="963"/>
    </location>
</feature>
<dbReference type="VEuPathDB" id="FungiDB:HZS61_009918"/>
<dbReference type="VEuPathDB" id="FungiDB:FOIG_05798"/>
<dbReference type="VEuPathDB" id="FungiDB:FOMG_05057"/>
<comment type="similarity">
    <text evidence="2">Belongs to the timeless family.</text>
</comment>
<organism evidence="10 11">
    <name type="scientific">Fusarium oxysporum</name>
    <name type="common">Fusarium vascular wilt</name>
    <dbReference type="NCBI Taxonomy" id="5507"/>
    <lineage>
        <taxon>Eukaryota</taxon>
        <taxon>Fungi</taxon>
        <taxon>Dikarya</taxon>
        <taxon>Ascomycota</taxon>
        <taxon>Pezizomycotina</taxon>
        <taxon>Sordariomycetes</taxon>
        <taxon>Hypocreomycetidae</taxon>
        <taxon>Hypocreales</taxon>
        <taxon>Nectriaceae</taxon>
        <taxon>Fusarium</taxon>
        <taxon>Fusarium oxysporum species complex</taxon>
    </lineage>
</organism>
<protein>
    <recommendedName>
        <fullName evidence="3">Topoisomerase 1-associated factor 1</fullName>
    </recommendedName>
</protein>
<dbReference type="GO" id="GO:0031298">
    <property type="term" value="C:replication fork protection complex"/>
    <property type="evidence" value="ECO:0007669"/>
    <property type="project" value="TreeGrafter"/>
</dbReference>
<dbReference type="AlphaFoldDB" id="A0A420QE30"/>
<dbReference type="PANTHER" id="PTHR22940:SF4">
    <property type="entry name" value="PROTEIN TIMELESS HOMOLOG"/>
    <property type="match status" value="1"/>
</dbReference>
<proteinExistence type="inferred from homology"/>
<feature type="compositionally biased region" description="Basic residues" evidence="8">
    <location>
        <begin position="556"/>
        <end position="566"/>
    </location>
</feature>
<dbReference type="Pfam" id="PF04821">
    <property type="entry name" value="TIMELESS"/>
    <property type="match status" value="1"/>
</dbReference>
<evidence type="ECO:0000313" key="11">
    <source>
        <dbReference type="Proteomes" id="UP000285860"/>
    </source>
</evidence>
<feature type="region of interest" description="Disordered" evidence="8">
    <location>
        <begin position="797"/>
        <end position="819"/>
    </location>
</feature>
<dbReference type="GO" id="GO:0016853">
    <property type="term" value="F:isomerase activity"/>
    <property type="evidence" value="ECO:0007669"/>
    <property type="project" value="UniProtKB-KW"/>
</dbReference>
<feature type="compositionally biased region" description="Acidic residues" evidence="8">
    <location>
        <begin position="576"/>
        <end position="585"/>
    </location>
</feature>
<feature type="region of interest" description="Disordered" evidence="8">
    <location>
        <begin position="867"/>
        <end position="963"/>
    </location>
</feature>
<feature type="region of interest" description="Disordered" evidence="8">
    <location>
        <begin position="554"/>
        <end position="594"/>
    </location>
</feature>
<dbReference type="GO" id="GO:0006281">
    <property type="term" value="P:DNA repair"/>
    <property type="evidence" value="ECO:0007669"/>
    <property type="project" value="TreeGrafter"/>
</dbReference>
<dbReference type="VEuPathDB" id="FungiDB:FOC1_g10013750"/>
<keyword evidence="4" id="KW-0236">DNA replication inhibitor</keyword>
<dbReference type="InterPro" id="IPR006906">
    <property type="entry name" value="Timeless_N"/>
</dbReference>
<sequence>MELADGSTDIVHPEVRAHINSLVSALGGISADSDGGYQLGDDALEVLRDLKRWIRFYDEKTNRMDVARCIHEANLVEGDLLPILSTWPENATDSKFKSRMALACFELMVPLTWPMARDRERMTVNHHRHMPVLELAQVGYKRAVVNYDGARVLHTAIRVALPSMAIPIGDRTQRDQGIIKLVLFFLRNIAMIEPPPDVKYEGDESQISRSATIDAFSYQDIFLVLLTLASNMGEDFRAEDTSVMEIIYHLVKQVDIEKLFMNEQQLSKAKAGELADMMSKESSMLKAYNRKGPTRHNRFGTMIWVKRDDGKMSSLSGQDALADASTRNQKMDNSKTFRPPRRARKGDKDEKDLGLPTKLNSRAYDQLRSFVEDFLDSGFNPLFQHVRKTIDREAPHVMQYHRRQFFYLVAWFLEAERMRRKARKQSSQNPSEDISSFNLVAGVLNQEMFITLNKALHESLEMKDWHELTAVMRCFTQILLTVQEMSESGNEDNEEIAENVLSRLFYEEATHDAIATIIRTYKDQSFNYLDAATELVHHFLRILEGYSKQNIDMQVRSRKRTRRKKKAAQDAAGIENDNDENDGSDNDAASAERTTKERKFDFHRFATRFTPQSVVDTFVAFTKYYRDLTDSQLKRAHRYFYRVAFKAEASVMLFRLDIIHLFYNMIKGPAALEKSSRVFKEWEELVKQVLRKCFKKLEQRPELLVEMLFSKGSSTAFFLEYGFERQTVTTASKAKPAAELVFKNTEELDRQIAIVVGAMLDKNQANHVAWIKKILGDAESERKAFMAAEEVMASVEPVQDEAEEQPTESGPKVPPIFYPASEETPESAWIIPSDVSADVLKDAIHYINQAEFSPPTFEEGVLAEHQLKRKSAPRKKADFDDDEDGEPDDPMFGPLGPTVRRPIDEEDGPKKSPRKRRPRKELTEEERQKKRKERRRKEQDRLMSFRSEEFVRPEDDETDSEYDEAFFAREREIKAKAAAIRHVAERLPVPRKPTRKRGIAATESASSSEEHQEGSGDSESGHDSDPGDDFILRAMNTTLEEENEGQPEGTLPDGSDGESRKRRRISVEKTQPDEDEEMGGVNKNGDEDEDEAPVVTRRPRVRGGFVVDSDDDE</sequence>
<dbReference type="GO" id="GO:0000076">
    <property type="term" value="P:DNA replication checkpoint signaling"/>
    <property type="evidence" value="ECO:0007669"/>
    <property type="project" value="TreeGrafter"/>
</dbReference>
<keyword evidence="6" id="KW-0469">Meiosis</keyword>
<evidence type="ECO:0000256" key="3">
    <source>
        <dbReference type="ARBA" id="ARBA00021529"/>
    </source>
</evidence>
<feature type="compositionally biased region" description="Acidic residues" evidence="8">
    <location>
        <begin position="879"/>
        <end position="889"/>
    </location>
</feature>
<feature type="region of interest" description="Disordered" evidence="8">
    <location>
        <begin position="315"/>
        <end position="356"/>
    </location>
</feature>
<feature type="compositionally biased region" description="Basic and acidic residues" evidence="8">
    <location>
        <begin position="936"/>
        <end position="953"/>
    </location>
</feature>
<evidence type="ECO:0000259" key="9">
    <source>
        <dbReference type="Pfam" id="PF04821"/>
    </source>
</evidence>
<feature type="region of interest" description="Disordered" evidence="8">
    <location>
        <begin position="981"/>
        <end position="1113"/>
    </location>
</feature>
<evidence type="ECO:0000256" key="1">
    <source>
        <dbReference type="ARBA" id="ARBA00004123"/>
    </source>
</evidence>
<comment type="caution">
    <text evidence="10">The sequence shown here is derived from an EMBL/GenBank/DDBJ whole genome shotgun (WGS) entry which is preliminary data.</text>
</comment>
<evidence type="ECO:0000256" key="6">
    <source>
        <dbReference type="ARBA" id="ARBA00023254"/>
    </source>
</evidence>
<name>A0A420QE30_FUSOX</name>
<dbReference type="GO" id="GO:0051321">
    <property type="term" value="P:meiotic cell cycle"/>
    <property type="evidence" value="ECO:0007669"/>
    <property type="project" value="UniProtKB-KW"/>
</dbReference>
<dbReference type="VEuPathDB" id="FungiDB:FOC4_g10010326"/>
<dbReference type="VEuPathDB" id="FungiDB:FOZG_05228"/>
<keyword evidence="10" id="KW-0413">Isomerase</keyword>
<evidence type="ECO:0000256" key="8">
    <source>
        <dbReference type="SAM" id="MobiDB-lite"/>
    </source>
</evidence>
<evidence type="ECO:0000256" key="5">
    <source>
        <dbReference type="ARBA" id="ARBA00023242"/>
    </source>
</evidence>
<dbReference type="VEuPathDB" id="FungiDB:FOXG_02010"/>
<reference evidence="10 11" key="1">
    <citation type="journal article" date="2018" name="Sci. Rep.">
        <title>Characterisation of pathogen-specific regions and novel effector candidates in Fusarium oxysporum f. sp. cepae.</title>
        <authorList>
            <person name="Armitage A.D."/>
            <person name="Taylor A."/>
            <person name="Sobczyk M.K."/>
            <person name="Baxter L."/>
            <person name="Greenfield B.P."/>
            <person name="Bates H.J."/>
            <person name="Wilson F."/>
            <person name="Jackson A.C."/>
            <person name="Ott S."/>
            <person name="Harrison R.J."/>
            <person name="Clarkson J.P."/>
        </authorList>
    </citation>
    <scope>NUCLEOTIDE SEQUENCE [LARGE SCALE GENOMIC DNA]</scope>
    <source>
        <strain evidence="10 11">Fo_A28</strain>
    </source>
</reference>
<comment type="subcellular location">
    <subcellularLocation>
        <location evidence="1">Nucleus</location>
    </subcellularLocation>
</comment>
<keyword evidence="5" id="KW-0539">Nucleus</keyword>
<dbReference type="GO" id="GO:0043111">
    <property type="term" value="P:replication fork arrest"/>
    <property type="evidence" value="ECO:0007669"/>
    <property type="project" value="TreeGrafter"/>
</dbReference>
<dbReference type="GO" id="GO:0003677">
    <property type="term" value="F:DNA binding"/>
    <property type="evidence" value="ECO:0007669"/>
    <property type="project" value="TreeGrafter"/>
</dbReference>
<dbReference type="Proteomes" id="UP000285860">
    <property type="component" value="Unassembled WGS sequence"/>
</dbReference>